<keyword evidence="2 5" id="KW-0472">Membrane</keyword>
<dbReference type="InterPro" id="IPR006664">
    <property type="entry name" value="OMP_bac"/>
</dbReference>
<dbReference type="PANTHER" id="PTHR30329">
    <property type="entry name" value="STATOR ELEMENT OF FLAGELLAR MOTOR COMPLEX"/>
    <property type="match status" value="1"/>
</dbReference>
<dbReference type="eggNOG" id="COG2885">
    <property type="taxonomic scope" value="Bacteria"/>
</dbReference>
<evidence type="ECO:0000256" key="4">
    <source>
        <dbReference type="PROSITE-ProRule" id="PRU00339"/>
    </source>
</evidence>
<organism evidence="8 9">
    <name type="scientific">Cellulophaga algicola (strain DSM 14237 / IC166 / ACAM 630)</name>
    <dbReference type="NCBI Taxonomy" id="688270"/>
    <lineage>
        <taxon>Bacteria</taxon>
        <taxon>Pseudomonadati</taxon>
        <taxon>Bacteroidota</taxon>
        <taxon>Flavobacteriia</taxon>
        <taxon>Flavobacteriales</taxon>
        <taxon>Flavobacteriaceae</taxon>
        <taxon>Cellulophaga</taxon>
    </lineage>
</organism>
<dbReference type="CDD" id="cd07185">
    <property type="entry name" value="OmpA_C-like"/>
    <property type="match status" value="1"/>
</dbReference>
<reference evidence="8 9" key="1">
    <citation type="journal article" date="2010" name="Stand. Genomic Sci.">
        <title>Complete genome sequence of Cellulophaga algicola type strain (IC166).</title>
        <authorList>
            <person name="Abt B."/>
            <person name="Lu M."/>
            <person name="Misra M."/>
            <person name="Han C."/>
            <person name="Nolan M."/>
            <person name="Lucas S."/>
            <person name="Hammon N."/>
            <person name="Deshpande S."/>
            <person name="Cheng J.F."/>
            <person name="Tapia R."/>
            <person name="Goodwin L."/>
            <person name="Pitluck S."/>
            <person name="Liolios K."/>
            <person name="Pagani I."/>
            <person name="Ivanova N."/>
            <person name="Mavromatis K."/>
            <person name="Ovchinikova G."/>
            <person name="Pati A."/>
            <person name="Chen A."/>
            <person name="Palaniappan K."/>
            <person name="Land M."/>
            <person name="Hauser L."/>
            <person name="Chang Y.J."/>
            <person name="Jeffries C.D."/>
            <person name="Detter J.C."/>
            <person name="Brambilla E."/>
            <person name="Rohde M."/>
            <person name="Tindall B.J."/>
            <person name="Goker M."/>
            <person name="Woyke T."/>
            <person name="Bristow J."/>
            <person name="Eisen J.A."/>
            <person name="Markowitz V."/>
            <person name="Hugenholtz P."/>
            <person name="Kyrpides N.C."/>
            <person name="Klenk H.P."/>
            <person name="Lapidus A."/>
        </authorList>
    </citation>
    <scope>NUCLEOTIDE SEQUENCE [LARGE SCALE GENOMIC DNA]</scope>
    <source>
        <strain evidence="9">DSM 14237 / IC166 / ACAM 630</strain>
    </source>
</reference>
<dbReference type="Gene3D" id="1.25.40.10">
    <property type="entry name" value="Tetratricopeptide repeat domain"/>
    <property type="match status" value="1"/>
</dbReference>
<dbReference type="GO" id="GO:0009279">
    <property type="term" value="C:cell outer membrane"/>
    <property type="evidence" value="ECO:0007669"/>
    <property type="project" value="UniProtKB-SubCell"/>
</dbReference>
<dbReference type="Pfam" id="PF00691">
    <property type="entry name" value="OmpA"/>
    <property type="match status" value="1"/>
</dbReference>
<evidence type="ECO:0000256" key="5">
    <source>
        <dbReference type="PROSITE-ProRule" id="PRU00473"/>
    </source>
</evidence>
<dbReference type="InterPro" id="IPR006665">
    <property type="entry name" value="OmpA-like"/>
</dbReference>
<dbReference type="HOGENOM" id="CLU_014978_0_0_10"/>
<evidence type="ECO:0000256" key="6">
    <source>
        <dbReference type="SAM" id="SignalP"/>
    </source>
</evidence>
<sequence length="642" mass="71704">MKLKAILLFLLMFSALSFAQNKSKGDNFFFEYAYKEAIKEYNKEQVKKSLTSQQFLNLADSYLKTGNYTKAAELYEKQYEKDTTLGTPYINKLLLSVSKTKDRAEFQNYTSKFSSFFSKELIDNSEFNFEILENNTAKNQDFLIFNCYLNSPQADFSPAFYKDELLFTSGRTKVKGKIYAPSGESYLDIYAGKIQADGDVTVPKVFKKVANSNYHKATPYFSEALNGIIYMLSNADGDDLLFDKNGKNTLAIGLVTEKGSFEYLLRDLSTSFYYPYYDAATSKLYFAANFEGGFGGTDIYYVHTNNGQIMSAPINLGPKINSSGNEIAPYILEGSLFFSSDIFYGLGGMDMYTSNMSEDGFSTPVNLGKGINSSYDDFGFIIKKDAADGSYLGYFSSNREGGKGNDDIYGFKVAEKPGLKTIVIKGIVVNPANDKGIEEASITLFDENGNILKQSISGVDGDYQFEIPFRKEYAVKAFKKGHGRFYQEFLQEQGAKAVTQNLKIGLPFIQDVVEEKESKTVIKLQKFYFSKGKSTITPAIAAELDKVAAVVVNFPEIQLKVESHTNSRGSGASNLSLSQDRASAVRKYLLSKGVSSENVVEYIGYGENLVINQCKNGVYCLEFLHNQNDRTLITVLNYDELN</sequence>
<accession>E6X568</accession>
<dbReference type="PROSITE" id="PS51123">
    <property type="entry name" value="OMPA_2"/>
    <property type="match status" value="1"/>
</dbReference>
<feature type="signal peptide" evidence="6">
    <location>
        <begin position="1"/>
        <end position="19"/>
    </location>
</feature>
<dbReference type="STRING" id="688270.Celal_2109"/>
<protein>
    <submittedName>
        <fullName evidence="8">OmpA/MotB domain protein</fullName>
    </submittedName>
</protein>
<keyword evidence="9" id="KW-1185">Reference proteome</keyword>
<dbReference type="PRINTS" id="PR01021">
    <property type="entry name" value="OMPADOMAIN"/>
</dbReference>
<feature type="domain" description="OmpA-like" evidence="7">
    <location>
        <begin position="517"/>
        <end position="639"/>
    </location>
</feature>
<keyword evidence="4" id="KW-0802">TPR repeat</keyword>
<gene>
    <name evidence="8" type="ordered locus">Celal_2109</name>
</gene>
<evidence type="ECO:0000313" key="8">
    <source>
        <dbReference type="EMBL" id="ADV49404.1"/>
    </source>
</evidence>
<dbReference type="OrthoDB" id="9809364at2"/>
<comment type="subcellular location">
    <subcellularLocation>
        <location evidence="1">Cell outer membrane</location>
    </subcellularLocation>
</comment>
<dbReference type="SUPFAM" id="SSF49478">
    <property type="entry name" value="Cna protein B-type domain"/>
    <property type="match status" value="1"/>
</dbReference>
<dbReference type="KEGG" id="cao:Celal_2109"/>
<evidence type="ECO:0000313" key="9">
    <source>
        <dbReference type="Proteomes" id="UP000008634"/>
    </source>
</evidence>
<dbReference type="EMBL" id="CP002453">
    <property type="protein sequence ID" value="ADV49404.1"/>
    <property type="molecule type" value="Genomic_DNA"/>
</dbReference>
<feature type="chain" id="PRO_5003215495" evidence="6">
    <location>
        <begin position="20"/>
        <end position="642"/>
    </location>
</feature>
<feature type="repeat" description="TPR" evidence="4">
    <location>
        <begin position="52"/>
        <end position="85"/>
    </location>
</feature>
<name>E6X568_CELAD</name>
<dbReference type="Proteomes" id="UP000008634">
    <property type="component" value="Chromosome"/>
</dbReference>
<evidence type="ECO:0000256" key="3">
    <source>
        <dbReference type="ARBA" id="ARBA00023237"/>
    </source>
</evidence>
<dbReference type="InterPro" id="IPR050330">
    <property type="entry name" value="Bact_OuterMem_StrucFunc"/>
</dbReference>
<evidence type="ECO:0000256" key="2">
    <source>
        <dbReference type="ARBA" id="ARBA00023136"/>
    </source>
</evidence>
<dbReference type="InterPro" id="IPR011990">
    <property type="entry name" value="TPR-like_helical_dom_sf"/>
</dbReference>
<dbReference type="InterPro" id="IPR036737">
    <property type="entry name" value="OmpA-like_sf"/>
</dbReference>
<proteinExistence type="predicted"/>
<dbReference type="PANTHER" id="PTHR30329:SF21">
    <property type="entry name" value="LIPOPROTEIN YIAD-RELATED"/>
    <property type="match status" value="1"/>
</dbReference>
<dbReference type="AlphaFoldDB" id="E6X568"/>
<keyword evidence="6" id="KW-0732">Signal</keyword>
<keyword evidence="3" id="KW-0998">Cell outer membrane</keyword>
<dbReference type="SUPFAM" id="SSF48452">
    <property type="entry name" value="TPR-like"/>
    <property type="match status" value="1"/>
</dbReference>
<dbReference type="InterPro" id="IPR019734">
    <property type="entry name" value="TPR_rpt"/>
</dbReference>
<evidence type="ECO:0000259" key="7">
    <source>
        <dbReference type="PROSITE" id="PS51123"/>
    </source>
</evidence>
<dbReference type="Gene3D" id="3.30.1330.60">
    <property type="entry name" value="OmpA-like domain"/>
    <property type="match status" value="1"/>
</dbReference>
<evidence type="ECO:0000256" key="1">
    <source>
        <dbReference type="ARBA" id="ARBA00004442"/>
    </source>
</evidence>
<dbReference type="PROSITE" id="PS50005">
    <property type="entry name" value="TPR"/>
    <property type="match status" value="1"/>
</dbReference>
<dbReference type="SUPFAM" id="SSF103088">
    <property type="entry name" value="OmpA-like"/>
    <property type="match status" value="1"/>
</dbReference>